<dbReference type="Proteomes" id="UP000285138">
    <property type="component" value="Unassembled WGS sequence"/>
</dbReference>
<dbReference type="Pfam" id="PF00528">
    <property type="entry name" value="BPD_transp_1"/>
    <property type="match status" value="1"/>
</dbReference>
<evidence type="ECO:0000259" key="8">
    <source>
        <dbReference type="PROSITE" id="PS50928"/>
    </source>
</evidence>
<protein>
    <submittedName>
        <fullName evidence="9">ABC transporter permease</fullName>
    </submittedName>
</protein>
<feature type="domain" description="ABC transmembrane type-1" evidence="8">
    <location>
        <begin position="73"/>
        <end position="262"/>
    </location>
</feature>
<keyword evidence="3" id="KW-1003">Cell membrane</keyword>
<dbReference type="PANTHER" id="PTHR43386:SF1">
    <property type="entry name" value="D,D-DIPEPTIDE TRANSPORT SYSTEM PERMEASE PROTEIN DDPC-RELATED"/>
    <property type="match status" value="1"/>
</dbReference>
<evidence type="ECO:0000313" key="9">
    <source>
        <dbReference type="EMBL" id="RQD78135.1"/>
    </source>
</evidence>
<dbReference type="InterPro" id="IPR035906">
    <property type="entry name" value="MetI-like_sf"/>
</dbReference>
<dbReference type="InterPro" id="IPR025966">
    <property type="entry name" value="OppC_N"/>
</dbReference>
<reference evidence="9 10" key="1">
    <citation type="submission" date="2018-08" db="EMBL/GenBank/DDBJ databases">
        <title>The metabolism and importance of syntrophic acetate oxidation coupled to methane or sulfide production in haloalkaline environments.</title>
        <authorList>
            <person name="Timmers P.H.A."/>
            <person name="Vavourakis C.D."/>
            <person name="Sorokin D.Y."/>
            <person name="Sinninghe Damste J.S."/>
            <person name="Muyzer G."/>
            <person name="Stams A.J.M."/>
            <person name="Plugge C.M."/>
        </authorList>
    </citation>
    <scope>NUCLEOTIDE SEQUENCE [LARGE SCALE GENOMIC DNA]</scope>
    <source>
        <strain evidence="9">MSAO_Bac1</strain>
    </source>
</reference>
<evidence type="ECO:0000256" key="6">
    <source>
        <dbReference type="ARBA" id="ARBA00023136"/>
    </source>
</evidence>
<keyword evidence="4 7" id="KW-0812">Transmembrane</keyword>
<feature type="transmembrane region" description="Helical" evidence="7">
    <location>
        <begin position="75"/>
        <end position="101"/>
    </location>
</feature>
<dbReference type="Pfam" id="PF12911">
    <property type="entry name" value="OppC_N"/>
    <property type="match status" value="1"/>
</dbReference>
<feature type="transmembrane region" description="Helical" evidence="7">
    <location>
        <begin position="108"/>
        <end position="129"/>
    </location>
</feature>
<keyword evidence="2 7" id="KW-0813">Transport</keyword>
<dbReference type="GO" id="GO:0005886">
    <property type="term" value="C:plasma membrane"/>
    <property type="evidence" value="ECO:0007669"/>
    <property type="project" value="UniProtKB-SubCell"/>
</dbReference>
<accession>A0A424YIH3</accession>
<feature type="transmembrane region" description="Helical" evidence="7">
    <location>
        <begin position="12"/>
        <end position="30"/>
    </location>
</feature>
<organism evidence="9 10">
    <name type="scientific">Candidatus Syntrophonatronum acetioxidans</name>
    <dbReference type="NCBI Taxonomy" id="1795816"/>
    <lineage>
        <taxon>Bacteria</taxon>
        <taxon>Bacillati</taxon>
        <taxon>Bacillota</taxon>
        <taxon>Clostridia</taxon>
        <taxon>Eubacteriales</taxon>
        <taxon>Syntrophomonadaceae</taxon>
        <taxon>Candidatus Syntrophonatronum</taxon>
    </lineage>
</organism>
<dbReference type="CDD" id="cd06261">
    <property type="entry name" value="TM_PBP2"/>
    <property type="match status" value="1"/>
</dbReference>
<keyword evidence="5 7" id="KW-1133">Transmembrane helix</keyword>
<dbReference type="SUPFAM" id="SSF161098">
    <property type="entry name" value="MetI-like"/>
    <property type="match status" value="1"/>
</dbReference>
<feature type="transmembrane region" description="Helical" evidence="7">
    <location>
        <begin position="135"/>
        <end position="155"/>
    </location>
</feature>
<dbReference type="InterPro" id="IPR050366">
    <property type="entry name" value="BP-dependent_transpt_permease"/>
</dbReference>
<feature type="transmembrane region" description="Helical" evidence="7">
    <location>
        <begin position="194"/>
        <end position="220"/>
    </location>
</feature>
<evidence type="ECO:0000256" key="3">
    <source>
        <dbReference type="ARBA" id="ARBA00022475"/>
    </source>
</evidence>
<dbReference type="GO" id="GO:0055085">
    <property type="term" value="P:transmembrane transport"/>
    <property type="evidence" value="ECO:0007669"/>
    <property type="project" value="InterPro"/>
</dbReference>
<evidence type="ECO:0000256" key="1">
    <source>
        <dbReference type="ARBA" id="ARBA00004651"/>
    </source>
</evidence>
<evidence type="ECO:0000256" key="2">
    <source>
        <dbReference type="ARBA" id="ARBA00022448"/>
    </source>
</evidence>
<comment type="subcellular location">
    <subcellularLocation>
        <location evidence="1 7">Cell membrane</location>
        <topology evidence="1 7">Multi-pass membrane protein</topology>
    </subcellularLocation>
</comment>
<proteinExistence type="inferred from homology"/>
<dbReference type="InterPro" id="IPR000515">
    <property type="entry name" value="MetI-like"/>
</dbReference>
<evidence type="ECO:0000256" key="4">
    <source>
        <dbReference type="ARBA" id="ARBA00022692"/>
    </source>
</evidence>
<gene>
    <name evidence="9" type="ORF">D5R97_00925</name>
</gene>
<name>A0A424YIH3_9FIRM</name>
<comment type="caution">
    <text evidence="9">The sequence shown here is derived from an EMBL/GenBank/DDBJ whole genome shotgun (WGS) entry which is preliminary data.</text>
</comment>
<dbReference type="PROSITE" id="PS50928">
    <property type="entry name" value="ABC_TM1"/>
    <property type="match status" value="1"/>
</dbReference>
<evidence type="ECO:0000313" key="10">
    <source>
        <dbReference type="Proteomes" id="UP000285138"/>
    </source>
</evidence>
<keyword evidence="6 7" id="KW-0472">Membrane</keyword>
<evidence type="ECO:0000256" key="7">
    <source>
        <dbReference type="RuleBase" id="RU363032"/>
    </source>
</evidence>
<feature type="transmembrane region" description="Helical" evidence="7">
    <location>
        <begin position="240"/>
        <end position="261"/>
    </location>
</feature>
<dbReference type="AlphaFoldDB" id="A0A424YIH3"/>
<dbReference type="PANTHER" id="PTHR43386">
    <property type="entry name" value="OLIGOPEPTIDE TRANSPORT SYSTEM PERMEASE PROTEIN APPC"/>
    <property type="match status" value="1"/>
</dbReference>
<dbReference type="Gene3D" id="1.10.3720.10">
    <property type="entry name" value="MetI-like"/>
    <property type="match status" value="1"/>
</dbReference>
<dbReference type="EMBL" id="QZAA01000036">
    <property type="protein sequence ID" value="RQD78135.1"/>
    <property type="molecule type" value="Genomic_DNA"/>
</dbReference>
<comment type="similarity">
    <text evidence="7">Belongs to the binding-protein-dependent transport system permease family.</text>
</comment>
<evidence type="ECO:0000256" key="5">
    <source>
        <dbReference type="ARBA" id="ARBA00022989"/>
    </source>
</evidence>
<sequence>MILNKKVRKNKMFIFSLLIITGLFLMALFAPHLASHDPLKTETANWLTPPGPDNWFGTDRLGRDIYSRVVFGSRISLSIGFLSAGLMIFTGTLLGSLAGYYGGRVDSLIMRFTDIVIVFPALFLIITLVSLFDTGFMHIVLIIGFTGWTVVARLVRAEFMSLRERDFVQAIKSLGASDFRVITRHMLPNALGPIVVAATLSVPAAILAEAGLSFLGLGIPAPVPTWGNILREAHGYLRQAWWYAAFPGFFIFFTVMAFNLLGESLKDLLDS</sequence>